<evidence type="ECO:0000259" key="7">
    <source>
        <dbReference type="Pfam" id="PF01494"/>
    </source>
</evidence>
<dbReference type="PRINTS" id="PR00420">
    <property type="entry name" value="RNGMNOXGNASE"/>
</dbReference>
<dbReference type="GO" id="GO:0070189">
    <property type="term" value="P:kynurenine metabolic process"/>
    <property type="evidence" value="ECO:0007669"/>
    <property type="project" value="TreeGrafter"/>
</dbReference>
<dbReference type="Proteomes" id="UP001214603">
    <property type="component" value="Chromosome 4"/>
</dbReference>
<dbReference type="SUPFAM" id="SSF51905">
    <property type="entry name" value="FAD/NAD(P)-binding domain"/>
    <property type="match status" value="1"/>
</dbReference>
<evidence type="ECO:0000256" key="6">
    <source>
        <dbReference type="ARBA" id="ARBA00023033"/>
    </source>
</evidence>
<feature type="domain" description="FAD-binding" evidence="7">
    <location>
        <begin position="6"/>
        <end position="388"/>
    </location>
</feature>
<evidence type="ECO:0000256" key="4">
    <source>
        <dbReference type="ARBA" id="ARBA00022857"/>
    </source>
</evidence>
<keyword evidence="6" id="KW-0503">Monooxygenase</keyword>
<dbReference type="Gene3D" id="3.50.50.60">
    <property type="entry name" value="FAD/NAD(P)-binding domain"/>
    <property type="match status" value="1"/>
</dbReference>
<organism evidence="8 9">
    <name type="scientific">Malassezia obtusa</name>
    <dbReference type="NCBI Taxonomy" id="76774"/>
    <lineage>
        <taxon>Eukaryota</taxon>
        <taxon>Fungi</taxon>
        <taxon>Dikarya</taxon>
        <taxon>Basidiomycota</taxon>
        <taxon>Ustilaginomycotina</taxon>
        <taxon>Malasseziomycetes</taxon>
        <taxon>Malasseziales</taxon>
        <taxon>Malasseziaceae</taxon>
        <taxon>Malassezia</taxon>
    </lineage>
</organism>
<dbReference type="EC" id="1.14.13.9" evidence="8"/>
<dbReference type="PANTHER" id="PTHR46028:SF2">
    <property type="entry name" value="KYNURENINE 3-MONOOXYGENASE"/>
    <property type="match status" value="1"/>
</dbReference>
<sequence>MAPSSIAVVGAGPVGCLTAIGLAKRGFDVSLYESRTESSFQDVSTTAQRSINLALSVRGITALRVIGDDGNDEESMAGRVLAEAVPMSARMIHANRDGRVTLDRQPYSTKGEVRRALTQCIYSFERAKLNLMLLEQAAKQPNVQIFFQHTLVHVHRARDDSSVELAFQVPDRSGHAKASHALVAACDGMHSVVRTKISPSARISTMHEYIDSGYIELRVPAGPTTSPASSWQMSVSCLHIWPRHDYMLIALPNVDGSFTSTLFAPFALFDEHLCDAQKALAFFRANFPDALDVMDEKELVENLTTRAPSPLGSVQCSTLNAGASVVLLGDSAHAMVPFYGQGLNCGLEDVRIFLEELDTALSAHPKLVQAKGPALHAYSARRRADVRAIQLLAQENYTEMRSKVVRRGYLWRKWLDTVLSRTLLRGRWKSLYEMVTFSNMGYAMARSIELRQQRMLKNVGSVMTVGLVWGASWFLYCLF</sequence>
<evidence type="ECO:0000256" key="5">
    <source>
        <dbReference type="ARBA" id="ARBA00023002"/>
    </source>
</evidence>
<accession>A0AAF0DZ92</accession>
<dbReference type="GO" id="GO:0071949">
    <property type="term" value="F:FAD binding"/>
    <property type="evidence" value="ECO:0007669"/>
    <property type="project" value="InterPro"/>
</dbReference>
<reference evidence="8" key="1">
    <citation type="submission" date="2023-03" db="EMBL/GenBank/DDBJ databases">
        <title>Mating type loci evolution in Malassezia.</title>
        <authorList>
            <person name="Coelho M.A."/>
        </authorList>
    </citation>
    <scope>NUCLEOTIDE SEQUENCE</scope>
    <source>
        <strain evidence="8">CBS 7876</strain>
    </source>
</reference>
<evidence type="ECO:0000256" key="1">
    <source>
        <dbReference type="ARBA" id="ARBA00001974"/>
    </source>
</evidence>
<evidence type="ECO:0000256" key="2">
    <source>
        <dbReference type="ARBA" id="ARBA00022630"/>
    </source>
</evidence>
<name>A0AAF0DZ92_9BASI</name>
<evidence type="ECO:0000256" key="3">
    <source>
        <dbReference type="ARBA" id="ARBA00022827"/>
    </source>
</evidence>
<keyword evidence="2" id="KW-0285">Flavoprotein</keyword>
<proteinExistence type="predicted"/>
<dbReference type="Pfam" id="PF01494">
    <property type="entry name" value="FAD_binding_3"/>
    <property type="match status" value="1"/>
</dbReference>
<keyword evidence="5 8" id="KW-0560">Oxidoreductase</keyword>
<keyword evidence="9" id="KW-1185">Reference proteome</keyword>
<dbReference type="InterPro" id="IPR036188">
    <property type="entry name" value="FAD/NAD-bd_sf"/>
</dbReference>
<evidence type="ECO:0000313" key="9">
    <source>
        <dbReference type="Proteomes" id="UP001214603"/>
    </source>
</evidence>
<dbReference type="InterPro" id="IPR002938">
    <property type="entry name" value="FAD-bd"/>
</dbReference>
<dbReference type="EMBL" id="CP119937">
    <property type="protein sequence ID" value="WFD03338.1"/>
    <property type="molecule type" value="Genomic_DNA"/>
</dbReference>
<dbReference type="GO" id="GO:0005741">
    <property type="term" value="C:mitochondrial outer membrane"/>
    <property type="evidence" value="ECO:0007669"/>
    <property type="project" value="TreeGrafter"/>
</dbReference>
<keyword evidence="3" id="KW-0274">FAD</keyword>
<gene>
    <name evidence="8" type="primary">BNA4</name>
    <name evidence="8" type="ORF">MOBT1_002027</name>
</gene>
<dbReference type="GO" id="GO:0004502">
    <property type="term" value="F:kynurenine 3-monooxygenase activity"/>
    <property type="evidence" value="ECO:0007669"/>
    <property type="project" value="UniProtKB-EC"/>
</dbReference>
<protein>
    <submittedName>
        <fullName evidence="8">Kynurenine 3-monooxygenase</fullName>
        <ecNumber evidence="8">1.14.13.9</ecNumber>
    </submittedName>
</protein>
<keyword evidence="4" id="KW-0521">NADP</keyword>
<dbReference type="AlphaFoldDB" id="A0AAF0DZ92"/>
<evidence type="ECO:0000313" key="8">
    <source>
        <dbReference type="EMBL" id="WFD03338.1"/>
    </source>
</evidence>
<dbReference type="PANTHER" id="PTHR46028">
    <property type="entry name" value="KYNURENINE 3-MONOOXYGENASE"/>
    <property type="match status" value="1"/>
</dbReference>
<comment type="cofactor">
    <cofactor evidence="1">
        <name>FAD</name>
        <dbReference type="ChEBI" id="CHEBI:57692"/>
    </cofactor>
</comment>